<dbReference type="AlphaFoldDB" id="A0A973W2A0"/>
<evidence type="ECO:0000313" key="1">
    <source>
        <dbReference type="EMBL" id="NVI45845.1"/>
    </source>
</evidence>
<proteinExistence type="predicted"/>
<dbReference type="EMBL" id="JAAOLE020000001">
    <property type="protein sequence ID" value="NVI45845.1"/>
    <property type="molecule type" value="Genomic_DNA"/>
</dbReference>
<dbReference type="Proteomes" id="UP001432046">
    <property type="component" value="Chromosome"/>
</dbReference>
<sequence length="65" mass="7442">MLFFIDLAFAPLQFVASVCDELTRPNVTLTIRTVVLGPAQVIHITPERRARRERKILRRLGGLVR</sequence>
<evidence type="ECO:0000313" key="3">
    <source>
        <dbReference type="Proteomes" id="UP001432046"/>
    </source>
</evidence>
<gene>
    <name evidence="1" type="ORF">HAP48_023365</name>
    <name evidence="2" type="ORF">WDK88_22385</name>
</gene>
<accession>A0A973W2A0</accession>
<organism evidence="1">
    <name type="scientific">Bradyrhizobium septentrionale</name>
    <dbReference type="NCBI Taxonomy" id="1404411"/>
    <lineage>
        <taxon>Bacteria</taxon>
        <taxon>Pseudomonadati</taxon>
        <taxon>Pseudomonadota</taxon>
        <taxon>Alphaproteobacteria</taxon>
        <taxon>Hyphomicrobiales</taxon>
        <taxon>Nitrobacteraceae</taxon>
        <taxon>Bradyrhizobium</taxon>
    </lineage>
</organism>
<dbReference type="RefSeq" id="WP_156928871.1">
    <property type="nucleotide sequence ID" value="NZ_CP088285.1"/>
</dbReference>
<name>A0A973W2A0_9BRAD</name>
<protein>
    <submittedName>
        <fullName evidence="1">Uncharacterized protein</fullName>
    </submittedName>
</protein>
<reference evidence="2" key="3">
    <citation type="submission" date="2024-03" db="EMBL/GenBank/DDBJ databases">
        <authorList>
            <person name="Bromfield E.S.P."/>
            <person name="Cloutier S."/>
        </authorList>
    </citation>
    <scope>NUCLEOTIDE SEQUENCE</scope>
    <source>
        <strain evidence="2">5S5</strain>
    </source>
</reference>
<reference evidence="1" key="1">
    <citation type="submission" date="2020-06" db="EMBL/GenBank/DDBJ databases">
        <title>Whole Genome Sequence of Bradyrhizobium sp. Strain 1S1.</title>
        <authorList>
            <person name="Bromfield E.S.P."/>
            <person name="Cloutier S."/>
        </authorList>
    </citation>
    <scope>NUCLEOTIDE SEQUENCE [LARGE SCALE GENOMIC DNA]</scope>
    <source>
        <strain evidence="1">1S1</strain>
    </source>
</reference>
<dbReference type="EMBL" id="CP147711">
    <property type="protein sequence ID" value="WXC84130.1"/>
    <property type="molecule type" value="Genomic_DNA"/>
</dbReference>
<keyword evidence="3" id="KW-1185">Reference proteome</keyword>
<evidence type="ECO:0000313" key="2">
    <source>
        <dbReference type="EMBL" id="WXC84130.1"/>
    </source>
</evidence>
<reference evidence="2" key="2">
    <citation type="journal article" date="2021" name="Int. J. Syst. Evol. Microbiol.">
        <title>Bradyrhizobium septentrionale sp. nov. (sv. septentrionale) and Bradyrhizobium quebecense sp. nov. (sv. septentrionale) associated with legumes native to Canada possess rearranged symbiosis genes and numerous insertion sequences.</title>
        <authorList>
            <person name="Bromfield E.S.P."/>
            <person name="Cloutier S."/>
        </authorList>
    </citation>
    <scope>NUCLEOTIDE SEQUENCE</scope>
    <source>
        <strain evidence="2">5S5</strain>
    </source>
</reference>